<accession>A0A1A9LHS9</accession>
<dbReference type="EMBL" id="LXIE01000005">
    <property type="protein sequence ID" value="OAD92045.1"/>
    <property type="molecule type" value="Genomic_DNA"/>
</dbReference>
<name>A0A1A9LHS9_9FLAO</name>
<reference evidence="1 2" key="1">
    <citation type="submission" date="2016-05" db="EMBL/GenBank/DDBJ databases">
        <title>Genome sequencing of Vitellibacter soesokkakensis RSSK-12.</title>
        <authorList>
            <person name="Thevarajoo S."/>
            <person name="Selvaratnam C."/>
            <person name="Goh K.M."/>
            <person name="Chan K.-G."/>
            <person name="Chong C.S."/>
        </authorList>
    </citation>
    <scope>NUCLEOTIDE SEQUENCE [LARGE SCALE GENOMIC DNA]</scope>
    <source>
        <strain evidence="1 2">RSSK-12</strain>
    </source>
</reference>
<dbReference type="AlphaFoldDB" id="A0A1A9LHS9"/>
<keyword evidence="2" id="KW-1185">Reference proteome</keyword>
<evidence type="ECO:0008006" key="3">
    <source>
        <dbReference type="Google" id="ProtNLM"/>
    </source>
</evidence>
<sequence>MLKRLLYLFILFSFFKGYSQENESGTKLAYHSFSFSPSAVYTDGNSLGPSFSGDLRFSYQNNIFAVGAEGGAEYFAFFPGSDDAYYELNLYYGREFRIYKRLYTDVFGGLGYVDIRTYEEIYNGANGSYKNTDVFYSTIGVPLTIVVRGMLKRGFSIGLKFHVNLNPDRVIFSTGLHLQFTRKSRSPYK</sequence>
<evidence type="ECO:0000313" key="1">
    <source>
        <dbReference type="EMBL" id="OAD92045.1"/>
    </source>
</evidence>
<gene>
    <name evidence="1" type="ORF">A7A78_09870</name>
</gene>
<dbReference type="STRING" id="1385699.A7A78_09870"/>
<comment type="caution">
    <text evidence="1">The sequence shown here is derived from an EMBL/GenBank/DDBJ whole genome shotgun (WGS) entry which is preliminary data.</text>
</comment>
<organism evidence="1 2">
    <name type="scientific">Aequorivita soesokkakensis</name>
    <dbReference type="NCBI Taxonomy" id="1385699"/>
    <lineage>
        <taxon>Bacteria</taxon>
        <taxon>Pseudomonadati</taxon>
        <taxon>Bacteroidota</taxon>
        <taxon>Flavobacteriia</taxon>
        <taxon>Flavobacteriales</taxon>
        <taxon>Flavobacteriaceae</taxon>
        <taxon>Aequorivita</taxon>
    </lineage>
</organism>
<protein>
    <recommendedName>
        <fullName evidence="3">Outer membrane protein beta-barrel domain-containing protein</fullName>
    </recommendedName>
</protein>
<evidence type="ECO:0000313" key="2">
    <source>
        <dbReference type="Proteomes" id="UP000077552"/>
    </source>
</evidence>
<proteinExistence type="predicted"/>
<dbReference type="Proteomes" id="UP000077552">
    <property type="component" value="Unassembled WGS sequence"/>
</dbReference>